<reference evidence="5" key="1">
    <citation type="submission" date="2014-11" db="EMBL/GenBank/DDBJ databases">
        <title>Hymenobacter sp. DG25B genome submission.</title>
        <authorList>
            <person name="Jung H.-Y."/>
            <person name="Kim M.K."/>
            <person name="Srinivasan S."/>
            <person name="Lim S."/>
        </authorList>
    </citation>
    <scope>NUCLEOTIDE SEQUENCE [LARGE SCALE GENOMIC DNA]</scope>
    <source>
        <strain evidence="5">DY59</strain>
    </source>
</reference>
<dbReference type="RefSeq" id="WP_039685380.1">
    <property type="nucleotide sequence ID" value="NZ_CP010028.1"/>
</dbReference>
<dbReference type="GO" id="GO:0006302">
    <property type="term" value="P:double-strand break repair"/>
    <property type="evidence" value="ECO:0007669"/>
    <property type="project" value="InterPro"/>
</dbReference>
<dbReference type="STRING" id="1182571.QR90_13735"/>
<dbReference type="SUPFAM" id="SSF52540">
    <property type="entry name" value="P-loop containing nucleoside triphosphate hydrolases"/>
    <property type="match status" value="1"/>
</dbReference>
<organism evidence="4 5">
    <name type="scientific">Deinococcus radiopugnans</name>
    <dbReference type="NCBI Taxonomy" id="57497"/>
    <lineage>
        <taxon>Bacteria</taxon>
        <taxon>Thermotogati</taxon>
        <taxon>Deinococcota</taxon>
        <taxon>Deinococci</taxon>
        <taxon>Deinococcales</taxon>
        <taxon>Deinococcaceae</taxon>
        <taxon>Deinococcus</taxon>
    </lineage>
</organism>
<evidence type="ECO:0000256" key="2">
    <source>
        <dbReference type="SAM" id="MobiDB-lite"/>
    </source>
</evidence>
<keyword evidence="1" id="KW-0175">Coiled coil</keyword>
<dbReference type="Pfam" id="PF13476">
    <property type="entry name" value="AAA_23"/>
    <property type="match status" value="1"/>
</dbReference>
<dbReference type="Proteomes" id="UP000030634">
    <property type="component" value="Chromosome"/>
</dbReference>
<accession>A0A0A7KIA5</accession>
<feature type="coiled-coil region" evidence="1">
    <location>
        <begin position="659"/>
        <end position="686"/>
    </location>
</feature>
<dbReference type="InterPro" id="IPR027417">
    <property type="entry name" value="P-loop_NTPase"/>
</dbReference>
<dbReference type="KEGG" id="dsw:QR90_13735"/>
<dbReference type="Gene3D" id="3.40.50.300">
    <property type="entry name" value="P-loop containing nucleotide triphosphate hydrolases"/>
    <property type="match status" value="2"/>
</dbReference>
<gene>
    <name evidence="4" type="ORF">QR90_13735</name>
</gene>
<evidence type="ECO:0000313" key="5">
    <source>
        <dbReference type="Proteomes" id="UP000030634"/>
    </source>
</evidence>
<evidence type="ECO:0000259" key="3">
    <source>
        <dbReference type="Pfam" id="PF13476"/>
    </source>
</evidence>
<sequence length="911" mass="97921">MRPLRLEVQGFTAFRQFTELDFADLELFALVGPTGSGKSSLLDAMTFALYGYTERLGGSGLDALISQGERGLSVGLTFETGGVTYRASRTKGRKQAENEVRFERKDTDGRWANLSDGGVKGVNERIQTVVGLTFKNFTRSVMLPQGEFARLLHGSGKERQAILGELTGLEHVAAMQRVASERAKELKHRAGSLNSVLENEYAGVTAEVIADLRAERERTDAEAEGLRDRLEALQNTLARLRETEKIWRAREDTVRRIAALDARVAGVQAGAARAVQARRVAGVLPLLDAAERARIAAEREARALAGAQGAATGAARAAEAAQTNLDAAQEAEAGIPELEARADKLREAEADAARLKRSGGTPQTTHPQPLEWDEDAFLVARAGAEKAERNRQERVQIEAERLGLNSALARFKAEETAQAQETAEMERVRREGTEAKANLDAAQKALEEARLTSGLASYRTHLHVGEDCPLCLQEVRALPDAPQADLSAAQDRVKVLSATQDERRNRFSDLRAALKARETWLADKEAENRNWQEGLEARERDLRAAEALVTGDPQTEALRLLAGLAGRVRAAGADPAGKRRQLLSDVTAIRRRVQEAGAALSRAAGDLAAANATLAAAQSASAGRETDATEAQAALDTALAALKMDAAQARAAALPEADIAALEEAARTQAAQRAQLAEALAELERQLGAAPFDPAQLSQVGRDLTATDAALAAARERAGSLAEQERAGRERLSRKAEIEAQAADAARTFDTWQTLTNSLKANEFQQFLLAEVEAQLLTRAGLLLHEISDGRYRLALADGDYVVQDLWNAGEVRGVKTLSGGETFLASLSLAIALSDYLAGNKILGALFLDEGFGTLDPQALEAVANALESLRTQGRMVGIVTHVESLSERLPSRLLVTKSVAGSSVQRLDL</sequence>
<dbReference type="PANTHER" id="PTHR32114">
    <property type="entry name" value="ABC TRANSPORTER ABCH.3"/>
    <property type="match status" value="1"/>
</dbReference>
<name>A0A0A7KIA5_9DEIO</name>
<feature type="region of interest" description="Disordered" evidence="2">
    <location>
        <begin position="350"/>
        <end position="370"/>
    </location>
</feature>
<evidence type="ECO:0000313" key="4">
    <source>
        <dbReference type="EMBL" id="AIZ45902.1"/>
    </source>
</evidence>
<dbReference type="Pfam" id="PF13558">
    <property type="entry name" value="SbcC_Walker_B"/>
    <property type="match status" value="1"/>
</dbReference>
<dbReference type="InterPro" id="IPR038729">
    <property type="entry name" value="Rad50/SbcC_AAA"/>
</dbReference>
<dbReference type="AlphaFoldDB" id="A0A0A7KIA5"/>
<feature type="domain" description="Rad50/SbcC-type AAA" evidence="3">
    <location>
        <begin position="5"/>
        <end position="237"/>
    </location>
</feature>
<proteinExistence type="predicted"/>
<dbReference type="PANTHER" id="PTHR32114:SF2">
    <property type="entry name" value="ABC TRANSPORTER ABCH.3"/>
    <property type="match status" value="1"/>
</dbReference>
<dbReference type="EMBL" id="CP010028">
    <property type="protein sequence ID" value="AIZ45902.1"/>
    <property type="molecule type" value="Genomic_DNA"/>
</dbReference>
<evidence type="ECO:0000256" key="1">
    <source>
        <dbReference type="SAM" id="Coils"/>
    </source>
</evidence>
<dbReference type="HOGENOM" id="CLU_004785_1_2_0"/>
<feature type="coiled-coil region" evidence="1">
    <location>
        <begin position="425"/>
        <end position="452"/>
    </location>
</feature>
<protein>
    <submittedName>
        <fullName evidence="4">Chromosome segregation protein SMC</fullName>
    </submittedName>
</protein>
<feature type="coiled-coil region" evidence="1">
    <location>
        <begin position="209"/>
        <end position="250"/>
    </location>
</feature>
<dbReference type="GO" id="GO:0016887">
    <property type="term" value="F:ATP hydrolysis activity"/>
    <property type="evidence" value="ECO:0007669"/>
    <property type="project" value="InterPro"/>
</dbReference>